<evidence type="ECO:0000256" key="1">
    <source>
        <dbReference type="SAM" id="SignalP"/>
    </source>
</evidence>
<protein>
    <submittedName>
        <fullName evidence="3">Lipoprotein</fullName>
    </submittedName>
</protein>
<dbReference type="EMBL" id="CXOJ01000022">
    <property type="protein sequence ID" value="CTP86079.1"/>
    <property type="molecule type" value="Genomic_DNA"/>
</dbReference>
<dbReference type="InterPro" id="IPR005084">
    <property type="entry name" value="CBM6"/>
</dbReference>
<dbReference type="InterPro" id="IPR013191">
    <property type="entry name" value="GH98_central"/>
</dbReference>
<evidence type="ECO:0000313" key="3">
    <source>
        <dbReference type="EMBL" id="CTP86079.1"/>
    </source>
</evidence>
<dbReference type="GO" id="GO:0003824">
    <property type="term" value="F:catalytic activity"/>
    <property type="evidence" value="ECO:0007669"/>
    <property type="project" value="UniProtKB-ARBA"/>
</dbReference>
<dbReference type="Gene3D" id="2.60.120.260">
    <property type="entry name" value="Galactose-binding domain-like"/>
    <property type="match status" value="1"/>
</dbReference>
<feature type="signal peptide" evidence="1">
    <location>
        <begin position="1"/>
        <end position="25"/>
    </location>
</feature>
<dbReference type="CDD" id="cd04083">
    <property type="entry name" value="CBM35_Lmo2446-like"/>
    <property type="match status" value="1"/>
</dbReference>
<dbReference type="InterPro" id="IPR011071">
    <property type="entry name" value="Lyase_8-like_C"/>
</dbReference>
<dbReference type="Gene3D" id="2.60.220.10">
    <property type="entry name" value="Polysaccharide lyase family 8-like, C-terminal"/>
    <property type="match status" value="1"/>
</dbReference>
<dbReference type="PROSITE" id="PS51175">
    <property type="entry name" value="CBM6"/>
    <property type="match status" value="1"/>
</dbReference>
<dbReference type="Pfam" id="PF08306">
    <property type="entry name" value="Glyco_hydro_98M"/>
    <property type="match status" value="1"/>
</dbReference>
<dbReference type="Gene3D" id="3.20.20.80">
    <property type="entry name" value="Glycosidases"/>
    <property type="match status" value="1"/>
</dbReference>
<evidence type="ECO:0000259" key="2">
    <source>
        <dbReference type="PROSITE" id="PS51175"/>
    </source>
</evidence>
<dbReference type="Proteomes" id="UP000045978">
    <property type="component" value="Unassembled WGS sequence"/>
</dbReference>
<dbReference type="AlphaFoldDB" id="A0A0K2ZPD7"/>
<feature type="domain" description="CBM6" evidence="2">
    <location>
        <begin position="655"/>
        <end position="785"/>
    </location>
</feature>
<keyword evidence="1" id="KW-0732">Signal</keyword>
<dbReference type="Pfam" id="PF16990">
    <property type="entry name" value="CBM_35"/>
    <property type="match status" value="1"/>
</dbReference>
<feature type="chain" id="PRO_5005492882" evidence="1">
    <location>
        <begin position="26"/>
        <end position="786"/>
    </location>
</feature>
<accession>A0A0K2ZPD7</accession>
<dbReference type="InterPro" id="IPR008979">
    <property type="entry name" value="Galactose-bd-like_sf"/>
</dbReference>
<dbReference type="GO" id="GO:0005975">
    <property type="term" value="P:carbohydrate metabolic process"/>
    <property type="evidence" value="ECO:0007669"/>
    <property type="project" value="InterPro"/>
</dbReference>
<dbReference type="InterPro" id="IPR013190">
    <property type="entry name" value="GH98_C"/>
</dbReference>
<organism evidence="3 4">
    <name type="scientific">Xanthomonas graminis pv. phlei</name>
    <dbReference type="NCBI Taxonomy" id="487906"/>
    <lineage>
        <taxon>Bacteria</taxon>
        <taxon>Pseudomonadati</taxon>
        <taxon>Pseudomonadota</taxon>
        <taxon>Gammaproteobacteria</taxon>
        <taxon>Lysobacterales</taxon>
        <taxon>Lysobacteraceae</taxon>
        <taxon>Xanthomonas</taxon>
        <taxon>Xanthomonas translucens group</taxon>
        <taxon>Xanthomonas graminis</taxon>
    </lineage>
</organism>
<sequence length="786" mass="85240">MKMHTGLSKSALPCALLSVLLSSCGGDDPDGSGAAAAADLTMTTPSAWSVTTRTPAAAPRAAAATAAAASETPDASLRRPLSPHQPMFLIHADTWNTADPQKIIDLIPADLRPYTVLLISLSINHKGATGNQCNWIQVENGLETARSWIKTAAANGVWAMIQPSSGGFSHLPDYAPNADLEATAYGEFFRDYPNFIGFNYAEQFWGFDQPCSGSPAQRWEHWANLLKLTNKYGGYLAVSFTGGFYGANINPLAMVKRNQIFRNALGSYAKNFIIEEKFTADYGYHDIESVSLGMFLSGNAGFYGIRPDRTGWYSSDGSSYPVQAGSPHLIEHLTFTGETVFDGPEQITLDAVHTLPNATTSDGYNSRRWEFYPHFRNLQLDIYRKILDGTLRILSRQEVIDRSKVVIVNDTTSGDDRNLYSSPETLFSGLYLLDGDGTYLNQHSWYKKTGRYPAIPTVWQLTDATAKSFKVQIAKTTYAARWPTISAKLDELNALFPQEYTGTIYAGRQDNTWVTYNPFKSNQTASGTIPLKYNSCAAVSVNYAPYTSGVIKEFPDRLSIYLNNFDSPDGALKTDTIDIDGATTTPTYSFADRGDHQPSKVTSAATADGLTLSVAHNGPLDITVHCTGNASGRASSAPVASLQAPDAPPAYTGVQQYEAENFDFRNIRSLVANGVSGPLRNYQGMGYVDFGTGGGASIRNDVRVASAGTYQLQTRYSTAGASIANVDLYVNGSKVGTPVFAQTASASDWATLQQPVTLNAGSNRIEFRASGTRPASLYLDNIRLSH</sequence>
<gene>
    <name evidence="3" type="ORF">XTPLMG730_1343</name>
</gene>
<dbReference type="PROSITE" id="PS51257">
    <property type="entry name" value="PROKAR_LIPOPROTEIN"/>
    <property type="match status" value="1"/>
</dbReference>
<dbReference type="SUPFAM" id="SSF49785">
    <property type="entry name" value="Galactose-binding domain-like"/>
    <property type="match status" value="1"/>
</dbReference>
<dbReference type="GO" id="GO:0030246">
    <property type="term" value="F:carbohydrate binding"/>
    <property type="evidence" value="ECO:0007669"/>
    <property type="project" value="InterPro"/>
</dbReference>
<evidence type="ECO:0000313" key="4">
    <source>
        <dbReference type="Proteomes" id="UP000045978"/>
    </source>
</evidence>
<dbReference type="Pfam" id="PF08307">
    <property type="entry name" value="Glyco_hydro_98C"/>
    <property type="match status" value="1"/>
</dbReference>
<proteinExistence type="predicted"/>
<keyword evidence="3" id="KW-0449">Lipoprotein</keyword>
<dbReference type="RefSeq" id="WP_053837708.1">
    <property type="nucleotide sequence ID" value="NZ_CP076251.1"/>
</dbReference>
<reference evidence="3 4" key="1">
    <citation type="submission" date="2015-07" db="EMBL/GenBank/DDBJ databases">
        <authorList>
            <person name="Noorani M."/>
        </authorList>
    </citation>
    <scope>NUCLEOTIDE SEQUENCE [LARGE SCALE GENOMIC DNA]</scope>
    <source>
        <strain evidence="3">LMG730</strain>
    </source>
</reference>
<name>A0A0K2ZPD7_9XANT</name>